<dbReference type="InterPro" id="IPR001119">
    <property type="entry name" value="SLH_dom"/>
</dbReference>
<accession>A0A841KQA8</accession>
<evidence type="ECO:0000256" key="2">
    <source>
        <dbReference type="SAM" id="SignalP"/>
    </source>
</evidence>
<dbReference type="Pfam" id="PF00395">
    <property type="entry name" value="SLH"/>
    <property type="match status" value="2"/>
</dbReference>
<sequence>MNKRRMLITVALLFAVNTASGFAATPFSDVPNDHWGKGFIEKAADKKIINGYLDDKTLQMKFKPESPVNYVESVQMIYNTLKATNKLKANTGLIQKHSANMTANNIPEWAREAVAYALEYNILHKDDLKSFTNKDTLINAKRVDVAVFLGKALDMESALDPLPMLKFVDAETIKSQAVPYVDLLVDKKIISGDGENKFNPNQTITRVQMATMCWNTYELLNTSGGNTIVVPPTQTPTPTPTNPTEKTLEVTIDYVAEDTKMIVVKDTKGDTKVYNLTGVSIKVNGKTKSIGDLSKGDIGKLTFDGTDTLKAIEINNAVTTMEGKIQKISDVGDYHLLKVEDQKSALIVRELKIYDTTEIEYDDEKVSVSKLDKDDIVYIKYVGDRVISIEIVEDEKEYSGILESAVNFKTNPSIKLKLNDGKVMEFEIDDDASIRRDGSKENLDALEAGDLATVIVEYGKVVKITATSIAEKSKDEGVIKEIIIGNPSKITILNEDKKTVTYEISKSATIKIDGATSDLKDLEIQYEVELRLDKNKVTRITADAEKSKDTITGEIVKLYDKYDRLSVSVFDKTEKDYVTISVEVTDDTIILSNTGTTIRLSRLDEEDMIFIDGYYDDDVFVANKIIQLK</sequence>
<feature type="chain" id="PRO_5032452827" description="SLH domain-containing protein" evidence="2">
    <location>
        <begin position="24"/>
        <end position="629"/>
    </location>
</feature>
<comment type="caution">
    <text evidence="4">The sequence shown here is derived from an EMBL/GenBank/DDBJ whole genome shotgun (WGS) entry which is preliminary data.</text>
</comment>
<feature type="signal peptide" evidence="2">
    <location>
        <begin position="1"/>
        <end position="23"/>
    </location>
</feature>
<feature type="domain" description="SLH" evidence="3">
    <location>
        <begin position="23"/>
        <end position="91"/>
    </location>
</feature>
<protein>
    <recommendedName>
        <fullName evidence="3">SLH domain-containing protein</fullName>
    </recommendedName>
</protein>
<keyword evidence="2" id="KW-0732">Signal</keyword>
<dbReference type="PROSITE" id="PS51272">
    <property type="entry name" value="SLH"/>
    <property type="match status" value="2"/>
</dbReference>
<evidence type="ECO:0000256" key="1">
    <source>
        <dbReference type="ARBA" id="ARBA00022737"/>
    </source>
</evidence>
<dbReference type="AlphaFoldDB" id="A0A841KQA8"/>
<feature type="domain" description="SLH" evidence="3">
    <location>
        <begin position="164"/>
        <end position="227"/>
    </location>
</feature>
<evidence type="ECO:0000259" key="3">
    <source>
        <dbReference type="PROSITE" id="PS51272"/>
    </source>
</evidence>
<dbReference type="EMBL" id="JACHEN010000008">
    <property type="protein sequence ID" value="MBB6215603.1"/>
    <property type="molecule type" value="Genomic_DNA"/>
</dbReference>
<gene>
    <name evidence="4" type="ORF">HNQ80_001692</name>
</gene>
<evidence type="ECO:0000313" key="4">
    <source>
        <dbReference type="EMBL" id="MBB6215603.1"/>
    </source>
</evidence>
<dbReference type="Proteomes" id="UP000579281">
    <property type="component" value="Unassembled WGS sequence"/>
</dbReference>
<keyword evidence="1" id="KW-0677">Repeat</keyword>
<evidence type="ECO:0000313" key="5">
    <source>
        <dbReference type="Proteomes" id="UP000579281"/>
    </source>
</evidence>
<name>A0A841KQA8_9FIRM</name>
<keyword evidence="5" id="KW-1185">Reference proteome</keyword>
<proteinExistence type="predicted"/>
<dbReference type="RefSeq" id="WP_184310025.1">
    <property type="nucleotide sequence ID" value="NZ_JACHEN010000008.1"/>
</dbReference>
<reference evidence="4 5" key="1">
    <citation type="submission" date="2020-08" db="EMBL/GenBank/DDBJ databases">
        <title>Genomic Encyclopedia of Type Strains, Phase IV (KMG-IV): sequencing the most valuable type-strain genomes for metagenomic binning, comparative biology and taxonomic classification.</title>
        <authorList>
            <person name="Goeker M."/>
        </authorList>
    </citation>
    <scope>NUCLEOTIDE SEQUENCE [LARGE SCALE GENOMIC DNA]</scope>
    <source>
        <strain evidence="4 5">DSM 103526</strain>
    </source>
</reference>
<organism evidence="4 5">
    <name type="scientific">Anaerosolibacter carboniphilus</name>
    <dbReference type="NCBI Taxonomy" id="1417629"/>
    <lineage>
        <taxon>Bacteria</taxon>
        <taxon>Bacillati</taxon>
        <taxon>Bacillota</taxon>
        <taxon>Clostridia</taxon>
        <taxon>Peptostreptococcales</taxon>
        <taxon>Thermotaleaceae</taxon>
        <taxon>Anaerosolibacter</taxon>
    </lineage>
</organism>